<dbReference type="GO" id="GO:0005737">
    <property type="term" value="C:cytoplasm"/>
    <property type="evidence" value="ECO:0007669"/>
    <property type="project" value="TreeGrafter"/>
</dbReference>
<reference evidence="6" key="1">
    <citation type="submission" date="2025-08" db="UniProtKB">
        <authorList>
            <consortium name="Ensembl"/>
        </authorList>
    </citation>
    <scope>IDENTIFICATION</scope>
</reference>
<feature type="domain" description="LRAT" evidence="5">
    <location>
        <begin position="62"/>
        <end position="183"/>
    </location>
</feature>
<keyword evidence="3" id="KW-0378">Hydrolase</keyword>
<dbReference type="PROSITE" id="PS51934">
    <property type="entry name" value="LRAT"/>
    <property type="match status" value="1"/>
</dbReference>
<protein>
    <recommendedName>
        <fullName evidence="5">LRAT domain-containing protein</fullName>
    </recommendedName>
</protein>
<evidence type="ECO:0000259" key="5">
    <source>
        <dbReference type="PROSITE" id="PS51934"/>
    </source>
</evidence>
<name>A0A8C4DPG4_DICLA</name>
<dbReference type="GO" id="GO:0008970">
    <property type="term" value="F:phospholipase A1 activity"/>
    <property type="evidence" value="ECO:0007669"/>
    <property type="project" value="TreeGrafter"/>
</dbReference>
<evidence type="ECO:0000256" key="1">
    <source>
        <dbReference type="ARBA" id="ARBA00007824"/>
    </source>
</evidence>
<evidence type="ECO:0000313" key="7">
    <source>
        <dbReference type="Proteomes" id="UP000694389"/>
    </source>
</evidence>
<evidence type="ECO:0000313" key="6">
    <source>
        <dbReference type="Ensembl" id="ENSDLAP00005006761.2"/>
    </source>
</evidence>
<accession>A0A8C4DPG4</accession>
<evidence type="ECO:0000256" key="3">
    <source>
        <dbReference type="ARBA" id="ARBA00022801"/>
    </source>
</evidence>
<dbReference type="Gene3D" id="3.90.1720.10">
    <property type="entry name" value="endopeptidase domain like (from Nostoc punctiforme)"/>
    <property type="match status" value="1"/>
</dbReference>
<evidence type="ECO:0000256" key="4">
    <source>
        <dbReference type="ARBA" id="ARBA00023098"/>
    </source>
</evidence>
<dbReference type="InterPro" id="IPR051496">
    <property type="entry name" value="H-rev107_PLA/AT"/>
</dbReference>
<dbReference type="GO" id="GO:0070292">
    <property type="term" value="P:N-acylphosphatidylethanolamine metabolic process"/>
    <property type="evidence" value="ECO:0007669"/>
    <property type="project" value="TreeGrafter"/>
</dbReference>
<dbReference type="GO" id="GO:0016410">
    <property type="term" value="F:N-acyltransferase activity"/>
    <property type="evidence" value="ECO:0007669"/>
    <property type="project" value="TreeGrafter"/>
</dbReference>
<dbReference type="GeneTree" id="ENSGT01150000287039"/>
<dbReference type="Pfam" id="PF04970">
    <property type="entry name" value="LRAT"/>
    <property type="match status" value="1"/>
</dbReference>
<dbReference type="PANTHER" id="PTHR13943:SF77">
    <property type="entry name" value="LRAT DOMAIN-CONTAINING PROTEIN"/>
    <property type="match status" value="1"/>
</dbReference>
<dbReference type="InterPro" id="IPR007053">
    <property type="entry name" value="LRAT_dom"/>
</dbReference>
<organism evidence="6 7">
    <name type="scientific">Dicentrarchus labrax</name>
    <name type="common">European seabass</name>
    <name type="synonym">Morone labrax</name>
    <dbReference type="NCBI Taxonomy" id="13489"/>
    <lineage>
        <taxon>Eukaryota</taxon>
        <taxon>Metazoa</taxon>
        <taxon>Chordata</taxon>
        <taxon>Craniata</taxon>
        <taxon>Vertebrata</taxon>
        <taxon>Euteleostomi</taxon>
        <taxon>Actinopterygii</taxon>
        <taxon>Neopterygii</taxon>
        <taxon>Teleostei</taxon>
        <taxon>Neoteleostei</taxon>
        <taxon>Acanthomorphata</taxon>
        <taxon>Eupercaria</taxon>
        <taxon>Moronidae</taxon>
        <taxon>Dicentrarchus</taxon>
    </lineage>
</organism>
<dbReference type="Proteomes" id="UP000694389">
    <property type="component" value="Unassembled WGS sequence"/>
</dbReference>
<keyword evidence="4" id="KW-0443">Lipid metabolism</keyword>
<dbReference type="Ensembl" id="ENSDLAT00005007330.2">
    <property type="protein sequence ID" value="ENSDLAP00005006761.2"/>
    <property type="gene ID" value="ENSDLAG00005003502.2"/>
</dbReference>
<sequence>MFFSPCQRSTARNMKNPILVAVIVLLAITVIQIDGKVSNLKLHILCEQYKFGDIIVFPKKCFMKGARPVYKHYAIYVGPSSEIDIGQGDNDIFHRTVLFSQTGEYTLKTDCRFDKLETTRGKWKERVDNYLDGIPEMKNATNEEDIIKRINLTIQNCREYGVFGNNCEHLATYVRYGLKISLTPNNTVQEKRKSADSEQWTRWALRAFIHPKNFYIIQTRRLIETLLLTEVLWYFKY</sequence>
<keyword evidence="7" id="KW-1185">Reference proteome</keyword>
<keyword evidence="2" id="KW-0808">Transferase</keyword>
<dbReference type="PANTHER" id="PTHR13943">
    <property type="entry name" value="HRAS-LIKE SUPPRESSOR - RELATED"/>
    <property type="match status" value="1"/>
</dbReference>
<evidence type="ECO:0000256" key="2">
    <source>
        <dbReference type="ARBA" id="ARBA00022679"/>
    </source>
</evidence>
<proteinExistence type="inferred from homology"/>
<dbReference type="GO" id="GO:0004623">
    <property type="term" value="F:phospholipase A2 activity"/>
    <property type="evidence" value="ECO:0007669"/>
    <property type="project" value="TreeGrafter"/>
</dbReference>
<reference evidence="6" key="2">
    <citation type="submission" date="2025-09" db="UniProtKB">
        <authorList>
            <consortium name="Ensembl"/>
        </authorList>
    </citation>
    <scope>IDENTIFICATION</scope>
</reference>
<comment type="similarity">
    <text evidence="1">Belongs to the H-rev107 family.</text>
</comment>
<dbReference type="AlphaFoldDB" id="A0A8C4DPG4"/>